<dbReference type="NCBIfam" id="NF001770">
    <property type="entry name" value="PRK00509.1"/>
    <property type="match status" value="1"/>
</dbReference>
<keyword evidence="5 8" id="KW-0028">Amino-acid biosynthesis</keyword>
<feature type="domain" description="Arginosuccinate synthase-like N-terminal" evidence="9">
    <location>
        <begin position="11"/>
        <end position="172"/>
    </location>
</feature>
<feature type="domain" description="Arginosuccinate synthase C-terminal" evidence="10">
    <location>
        <begin position="183"/>
        <end position="399"/>
    </location>
</feature>
<feature type="binding site" evidence="8">
    <location>
        <position position="98"/>
    </location>
    <ligand>
        <name>L-citrulline</name>
        <dbReference type="ChEBI" id="CHEBI:57743"/>
    </ligand>
</feature>
<dbReference type="SUPFAM" id="SSF69864">
    <property type="entry name" value="Argininosuccinate synthetase, C-terminal domain"/>
    <property type="match status" value="1"/>
</dbReference>
<keyword evidence="12" id="KW-1185">Reference proteome</keyword>
<dbReference type="InterPro" id="IPR024074">
    <property type="entry name" value="AS_cat/multimer_dom_body"/>
</dbReference>
<dbReference type="SUPFAM" id="SSF52402">
    <property type="entry name" value="Adenine nucleotide alpha hydrolases-like"/>
    <property type="match status" value="1"/>
</dbReference>
<comment type="catalytic activity">
    <reaction evidence="8">
        <text>L-citrulline + L-aspartate + ATP = 2-(N(omega)-L-arginino)succinate + AMP + diphosphate + H(+)</text>
        <dbReference type="Rhea" id="RHEA:10932"/>
        <dbReference type="ChEBI" id="CHEBI:15378"/>
        <dbReference type="ChEBI" id="CHEBI:29991"/>
        <dbReference type="ChEBI" id="CHEBI:30616"/>
        <dbReference type="ChEBI" id="CHEBI:33019"/>
        <dbReference type="ChEBI" id="CHEBI:57472"/>
        <dbReference type="ChEBI" id="CHEBI:57743"/>
        <dbReference type="ChEBI" id="CHEBI:456215"/>
        <dbReference type="EC" id="6.3.4.5"/>
    </reaction>
</comment>
<keyword evidence="3 8" id="KW-0055">Arginine biosynthesis</keyword>
<dbReference type="Pfam" id="PF00764">
    <property type="entry name" value="Arginosuc_synth"/>
    <property type="match status" value="1"/>
</dbReference>
<dbReference type="InterPro" id="IPR014729">
    <property type="entry name" value="Rossmann-like_a/b/a_fold"/>
</dbReference>
<feature type="binding site" evidence="8">
    <location>
        <position position="123"/>
    </location>
    <ligand>
        <name>ATP</name>
        <dbReference type="ChEBI" id="CHEBI:30616"/>
    </ligand>
</feature>
<evidence type="ECO:0000313" key="12">
    <source>
        <dbReference type="Proteomes" id="UP001595711"/>
    </source>
</evidence>
<feature type="binding site" evidence="8">
    <location>
        <position position="193"/>
    </location>
    <ligand>
        <name>L-citrulline</name>
        <dbReference type="ChEBI" id="CHEBI:57743"/>
    </ligand>
</feature>
<name>A0ABV7VDT7_9PROT</name>
<comment type="similarity">
    <text evidence="8">Belongs to the argininosuccinate synthase family. Type 1 subfamily.</text>
</comment>
<dbReference type="Gene3D" id="3.90.1260.10">
    <property type="entry name" value="Argininosuccinate synthetase, chain A, domain 2"/>
    <property type="match status" value="1"/>
</dbReference>
<comment type="subcellular location">
    <subcellularLocation>
        <location evidence="8">Cytoplasm</location>
    </subcellularLocation>
</comment>
<dbReference type="HAMAP" id="MF_00005">
    <property type="entry name" value="Arg_succ_synth_type1"/>
    <property type="match status" value="1"/>
</dbReference>
<feature type="binding site" evidence="8">
    <location>
        <position position="281"/>
    </location>
    <ligand>
        <name>L-citrulline</name>
        <dbReference type="ChEBI" id="CHEBI:57743"/>
    </ligand>
</feature>
<feature type="binding site" evidence="8">
    <location>
        <position position="133"/>
    </location>
    <ligand>
        <name>L-citrulline</name>
        <dbReference type="ChEBI" id="CHEBI:57743"/>
    </ligand>
</feature>
<dbReference type="CDD" id="cd01999">
    <property type="entry name" value="ASS"/>
    <property type="match status" value="1"/>
</dbReference>
<evidence type="ECO:0000256" key="1">
    <source>
        <dbReference type="ARBA" id="ARBA00004967"/>
    </source>
</evidence>
<evidence type="ECO:0000256" key="2">
    <source>
        <dbReference type="ARBA" id="ARBA00012286"/>
    </source>
</evidence>
<keyword evidence="8" id="KW-0963">Cytoplasm</keyword>
<dbReference type="EC" id="6.3.4.5" evidence="2 8"/>
<feature type="binding site" evidence="8">
    <location>
        <position position="184"/>
    </location>
    <ligand>
        <name>L-citrulline</name>
        <dbReference type="ChEBI" id="CHEBI:57743"/>
    </ligand>
</feature>
<evidence type="ECO:0000256" key="6">
    <source>
        <dbReference type="ARBA" id="ARBA00022741"/>
    </source>
</evidence>
<comment type="pathway">
    <text evidence="1 8">Amino-acid biosynthesis; L-arginine biosynthesis; L-arginine from L-ornithine and carbamoyl phosphate: step 2/3.</text>
</comment>
<keyword evidence="7 8" id="KW-0067">ATP-binding</keyword>
<dbReference type="RefSeq" id="WP_379723310.1">
    <property type="nucleotide sequence ID" value="NZ_JBHRYJ010000001.1"/>
</dbReference>
<evidence type="ECO:0000256" key="7">
    <source>
        <dbReference type="ARBA" id="ARBA00022840"/>
    </source>
</evidence>
<feature type="binding site" evidence="8">
    <location>
        <position position="129"/>
    </location>
    <ligand>
        <name>L-aspartate</name>
        <dbReference type="ChEBI" id="CHEBI:29991"/>
    </ligand>
</feature>
<feature type="binding site" evidence="8">
    <location>
        <begin position="15"/>
        <end position="23"/>
    </location>
    <ligand>
        <name>ATP</name>
        <dbReference type="ChEBI" id="CHEBI:30616"/>
    </ligand>
</feature>
<dbReference type="InterPro" id="IPR048268">
    <property type="entry name" value="Arginosuc_syn_C"/>
</dbReference>
<keyword evidence="6 8" id="KW-0547">Nucleotide-binding</keyword>
<gene>
    <name evidence="8" type="primary">argG</name>
    <name evidence="11" type="ORF">ACFOOQ_06565</name>
</gene>
<dbReference type="PROSITE" id="PS00565">
    <property type="entry name" value="ARGININOSUCCIN_SYN_2"/>
    <property type="match status" value="1"/>
</dbReference>
<keyword evidence="4 8" id="KW-0436">Ligase</keyword>
<evidence type="ECO:0000313" key="11">
    <source>
        <dbReference type="EMBL" id="MFC3675197.1"/>
    </source>
</evidence>
<dbReference type="Gene3D" id="3.40.50.620">
    <property type="entry name" value="HUPs"/>
    <property type="match status" value="1"/>
</dbReference>
<evidence type="ECO:0000256" key="5">
    <source>
        <dbReference type="ARBA" id="ARBA00022605"/>
    </source>
</evidence>
<dbReference type="InterPro" id="IPR001518">
    <property type="entry name" value="Arginosuc_synth"/>
</dbReference>
<reference evidence="12" key="1">
    <citation type="journal article" date="2019" name="Int. J. Syst. Evol. Microbiol.">
        <title>The Global Catalogue of Microorganisms (GCM) 10K type strain sequencing project: providing services to taxonomists for standard genome sequencing and annotation.</title>
        <authorList>
            <consortium name="The Broad Institute Genomics Platform"/>
            <consortium name="The Broad Institute Genome Sequencing Center for Infectious Disease"/>
            <person name="Wu L."/>
            <person name="Ma J."/>
        </authorList>
    </citation>
    <scope>NUCLEOTIDE SEQUENCE [LARGE SCALE GENOMIC DNA]</scope>
    <source>
        <strain evidence="12">KCTC 42182</strain>
    </source>
</reference>
<comment type="subunit">
    <text evidence="8">Homotetramer.</text>
</comment>
<dbReference type="Proteomes" id="UP001595711">
    <property type="component" value="Unassembled WGS sequence"/>
</dbReference>
<dbReference type="EMBL" id="JBHRYJ010000001">
    <property type="protein sequence ID" value="MFC3675197.1"/>
    <property type="molecule type" value="Genomic_DNA"/>
</dbReference>
<dbReference type="PANTHER" id="PTHR11587:SF2">
    <property type="entry name" value="ARGININOSUCCINATE SYNTHASE"/>
    <property type="match status" value="1"/>
</dbReference>
<evidence type="ECO:0000256" key="3">
    <source>
        <dbReference type="ARBA" id="ARBA00022571"/>
    </source>
</evidence>
<dbReference type="Gene3D" id="1.20.5.470">
    <property type="entry name" value="Single helix bin"/>
    <property type="match status" value="1"/>
</dbReference>
<evidence type="ECO:0000259" key="10">
    <source>
        <dbReference type="Pfam" id="PF20979"/>
    </source>
</evidence>
<dbReference type="PROSITE" id="PS00564">
    <property type="entry name" value="ARGININOSUCCIN_SYN_1"/>
    <property type="match status" value="1"/>
</dbReference>
<evidence type="ECO:0000256" key="8">
    <source>
        <dbReference type="HAMAP-Rule" id="MF_00005"/>
    </source>
</evidence>
<dbReference type="InterPro" id="IPR018223">
    <property type="entry name" value="Arginosuc_synth_CS"/>
</dbReference>
<feature type="binding site" evidence="8">
    <location>
        <position position="269"/>
    </location>
    <ligand>
        <name>L-citrulline</name>
        <dbReference type="ChEBI" id="CHEBI:57743"/>
    </ligand>
</feature>
<comment type="caution">
    <text evidence="11">The sequence shown here is derived from an EMBL/GenBank/DDBJ whole genome shotgun (WGS) entry which is preliminary data.</text>
</comment>
<dbReference type="Pfam" id="PF20979">
    <property type="entry name" value="Arginosuc_syn_C"/>
    <property type="match status" value="1"/>
</dbReference>
<feature type="binding site" evidence="8">
    <location>
        <position position="125"/>
    </location>
    <ligand>
        <name>L-aspartate</name>
        <dbReference type="ChEBI" id="CHEBI:29991"/>
    </ligand>
</feature>
<feature type="binding site" evidence="8">
    <location>
        <position position="130"/>
    </location>
    <ligand>
        <name>L-aspartate</name>
        <dbReference type="ChEBI" id="CHEBI:29991"/>
    </ligand>
</feature>
<dbReference type="GO" id="GO:0004055">
    <property type="term" value="F:argininosuccinate synthase activity"/>
    <property type="evidence" value="ECO:0007669"/>
    <property type="project" value="UniProtKB-EC"/>
</dbReference>
<dbReference type="InterPro" id="IPR023434">
    <property type="entry name" value="Arginosuc_synth_type_1_subfam"/>
</dbReference>
<accession>A0ABV7VDT7</accession>
<feature type="binding site" evidence="8">
    <location>
        <position position="129"/>
    </location>
    <ligand>
        <name>L-citrulline</name>
        <dbReference type="ChEBI" id="CHEBI:57743"/>
    </ligand>
</feature>
<evidence type="ECO:0000256" key="4">
    <source>
        <dbReference type="ARBA" id="ARBA00022598"/>
    </source>
</evidence>
<dbReference type="NCBIfam" id="TIGR00032">
    <property type="entry name" value="argG"/>
    <property type="match status" value="1"/>
</dbReference>
<proteinExistence type="inferred from homology"/>
<evidence type="ECO:0000259" key="9">
    <source>
        <dbReference type="Pfam" id="PF00764"/>
    </source>
</evidence>
<protein>
    <recommendedName>
        <fullName evidence="2 8">Argininosuccinate synthase</fullName>
        <ecNumber evidence="2 8">6.3.4.5</ecNumber>
    </recommendedName>
    <alternativeName>
        <fullName evidence="8">Citrulline--aspartate ligase</fullName>
    </alternativeName>
</protein>
<sequence length="406" mass="45527">MSGSKYGSVKKVVLAYSGGLDTSVILKWLQETYGCEVVTFTADLGQGEELEPARKKAEMFGVKQIFIEDVREEFVRDFVFPMFRANAMYEGLYLLGTSIARPLIAKRQIEIAREVGADAVCHGATGKGNDQVRFELGYYALKPDIKVIAPWREWELNSRTALIDFAEKHQIPIARDKRGEAPFSVDANLLHISAEGKVLEDPWVEAPDFVYSRTVDPEKAPDQPEYIEVEFRKGDAVAINGQTLSPAALLTRLNELGGKHGIGRLDLLENRFVGMKSRGIYETPGGTILHMAHRGIEQATLDRGAAHLKDDIMPRYAELIYNGFWFSPEREMLQALIDKSQENVEGTVRLKLYKGSVNVVGRKSPKSLYSLSHVTFEADSVYDQKDAQGFIKLNALRLRLLNRQKG</sequence>
<feature type="binding site" evidence="8">
    <location>
        <position position="42"/>
    </location>
    <ligand>
        <name>ATP</name>
        <dbReference type="ChEBI" id="CHEBI:30616"/>
    </ligand>
</feature>
<feature type="binding site" evidence="8">
    <location>
        <position position="93"/>
    </location>
    <ligand>
        <name>L-citrulline</name>
        <dbReference type="ChEBI" id="CHEBI:57743"/>
    </ligand>
</feature>
<organism evidence="11 12">
    <name type="scientific">Ferrovibrio xuzhouensis</name>
    <dbReference type="NCBI Taxonomy" id="1576914"/>
    <lineage>
        <taxon>Bacteria</taxon>
        <taxon>Pseudomonadati</taxon>
        <taxon>Pseudomonadota</taxon>
        <taxon>Alphaproteobacteria</taxon>
        <taxon>Rhodospirillales</taxon>
        <taxon>Rhodospirillaceae</taxon>
        <taxon>Ferrovibrio</taxon>
    </lineage>
</organism>
<dbReference type="PANTHER" id="PTHR11587">
    <property type="entry name" value="ARGININOSUCCINATE SYNTHASE"/>
    <property type="match status" value="1"/>
</dbReference>
<dbReference type="InterPro" id="IPR048267">
    <property type="entry name" value="Arginosuc_syn_N"/>
</dbReference>